<feature type="transmembrane region" description="Helical" evidence="7">
    <location>
        <begin position="178"/>
        <end position="200"/>
    </location>
</feature>
<comment type="similarity">
    <text evidence="2">Belongs to the major facilitator superfamily. Sugar transporter (TC 2.A.1.1) family.</text>
</comment>
<dbReference type="PRINTS" id="PR00171">
    <property type="entry name" value="SUGRTRNSPORT"/>
</dbReference>
<reference evidence="9 10" key="1">
    <citation type="journal article" date="2018" name="MBio">
        <title>Comparative Genomics Reveals the Core Gene Toolbox for the Fungus-Insect Symbiosis.</title>
        <authorList>
            <person name="Wang Y."/>
            <person name="Stata M."/>
            <person name="Wang W."/>
            <person name="Stajich J.E."/>
            <person name="White M.M."/>
            <person name="Moncalvo J.M."/>
        </authorList>
    </citation>
    <scope>NUCLEOTIDE SEQUENCE [LARGE SCALE GENOMIC DNA]</scope>
    <source>
        <strain evidence="9 10">SWE-8-4</strain>
    </source>
</reference>
<evidence type="ECO:0000256" key="3">
    <source>
        <dbReference type="ARBA" id="ARBA00022448"/>
    </source>
</evidence>
<feature type="transmembrane region" description="Helical" evidence="7">
    <location>
        <begin position="206"/>
        <end position="228"/>
    </location>
</feature>
<dbReference type="InterPro" id="IPR005828">
    <property type="entry name" value="MFS_sugar_transport-like"/>
</dbReference>
<keyword evidence="4 7" id="KW-0812">Transmembrane</keyword>
<keyword evidence="3" id="KW-0813">Transport</keyword>
<feature type="transmembrane region" description="Helical" evidence="7">
    <location>
        <begin position="89"/>
        <end position="108"/>
    </location>
</feature>
<dbReference type="Gene3D" id="1.20.1250.20">
    <property type="entry name" value="MFS general substrate transporter like domains"/>
    <property type="match status" value="1"/>
</dbReference>
<dbReference type="PANTHER" id="PTHR23503">
    <property type="entry name" value="SOLUTE CARRIER FAMILY 2"/>
    <property type="match status" value="1"/>
</dbReference>
<feature type="domain" description="Major facilitator superfamily (MFS) profile" evidence="8">
    <location>
        <begin position="38"/>
        <end position="497"/>
    </location>
</feature>
<sequence length="510" mass="56350">MDTSNEHEKTNQVLPKQNVYGPIETQSGPGLTRFCILCGIIAAIAPFQFGYKMAELNNPKESIINCSTASSTSDFNWSFPKCLPMSEDYFALATSIFALGGLLGSFFAGYLSDRFGRKKILLFNSLIFFVGATIQAFSLKSSVLIFGRFVSGISSGTAIVVTPIYLTEIAPIQSRGTLNLFNQMSIVIGVLMAQIIGYAFGTGNRWRMVFIISMLLSLVNFATSFFLVESPKHLYQKGKSDEAESILKRLRGTNDVKQELESWKINSENNIISPDSEERLGMDNGAHTASPDTVNYTPEKNINLFSIFGIPKYRQPLFLVFCLQLGQQFSGVNSVIFYSTSILSDIYSKETSSKLTLILGSVSVFSTIFAVIIVDKVERKKLLLSSIIGMFLSMLIFVIALFKEINVLVVVGLFMVLASFAPGYGTLPFLISTELFDTKAVGAGNSVSIATNWIGTFIIGVTFFAIQKAIGYYVFVVYMGFMAIFAAIYMIYLPETKNKSFQVVSKEFVF</sequence>
<evidence type="ECO:0000256" key="4">
    <source>
        <dbReference type="ARBA" id="ARBA00022692"/>
    </source>
</evidence>
<keyword evidence="10" id="KW-1185">Reference proteome</keyword>
<feature type="transmembrane region" description="Helical" evidence="7">
    <location>
        <begin position="31"/>
        <end position="51"/>
    </location>
</feature>
<dbReference type="SUPFAM" id="SSF103473">
    <property type="entry name" value="MFS general substrate transporter"/>
    <property type="match status" value="1"/>
</dbReference>
<dbReference type="PROSITE" id="PS50850">
    <property type="entry name" value="MFS"/>
    <property type="match status" value="1"/>
</dbReference>
<feature type="transmembrane region" description="Helical" evidence="7">
    <location>
        <begin position="357"/>
        <end position="375"/>
    </location>
</feature>
<feature type="transmembrane region" description="Helical" evidence="7">
    <location>
        <begin position="472"/>
        <end position="492"/>
    </location>
</feature>
<dbReference type="EMBL" id="MBFR01000126">
    <property type="protein sequence ID" value="PVU93515.1"/>
    <property type="molecule type" value="Genomic_DNA"/>
</dbReference>
<feature type="transmembrane region" description="Helical" evidence="7">
    <location>
        <begin position="443"/>
        <end position="466"/>
    </location>
</feature>
<evidence type="ECO:0000256" key="6">
    <source>
        <dbReference type="ARBA" id="ARBA00023136"/>
    </source>
</evidence>
<feature type="transmembrane region" description="Helical" evidence="7">
    <location>
        <begin position="145"/>
        <end position="166"/>
    </location>
</feature>
<dbReference type="InterPro" id="IPR003663">
    <property type="entry name" value="Sugar/inositol_transpt"/>
</dbReference>
<dbReference type="InterPro" id="IPR036259">
    <property type="entry name" value="MFS_trans_sf"/>
</dbReference>
<dbReference type="GO" id="GO:0015149">
    <property type="term" value="F:hexose transmembrane transporter activity"/>
    <property type="evidence" value="ECO:0007669"/>
    <property type="project" value="TreeGrafter"/>
</dbReference>
<feature type="transmembrane region" description="Helical" evidence="7">
    <location>
        <begin position="408"/>
        <end position="431"/>
    </location>
</feature>
<keyword evidence="6 7" id="KW-0472">Membrane</keyword>
<dbReference type="InterPro" id="IPR005829">
    <property type="entry name" value="Sugar_transporter_CS"/>
</dbReference>
<dbReference type="Pfam" id="PF00083">
    <property type="entry name" value="Sugar_tr"/>
    <property type="match status" value="1"/>
</dbReference>
<dbReference type="InterPro" id="IPR020846">
    <property type="entry name" value="MFS_dom"/>
</dbReference>
<feature type="transmembrane region" description="Helical" evidence="7">
    <location>
        <begin position="120"/>
        <end position="139"/>
    </location>
</feature>
<dbReference type="GO" id="GO:0016020">
    <property type="term" value="C:membrane"/>
    <property type="evidence" value="ECO:0007669"/>
    <property type="project" value="UniProtKB-SubCell"/>
</dbReference>
<evidence type="ECO:0000313" key="10">
    <source>
        <dbReference type="Proteomes" id="UP000245383"/>
    </source>
</evidence>
<accession>A0A2T9YMD9</accession>
<dbReference type="OrthoDB" id="4540492at2759"/>
<comment type="subcellular location">
    <subcellularLocation>
        <location evidence="1">Membrane</location>
        <topology evidence="1">Multi-pass membrane protein</topology>
    </subcellularLocation>
</comment>
<feature type="transmembrane region" description="Helical" evidence="7">
    <location>
        <begin position="382"/>
        <end position="402"/>
    </location>
</feature>
<evidence type="ECO:0000256" key="2">
    <source>
        <dbReference type="ARBA" id="ARBA00010992"/>
    </source>
</evidence>
<proteinExistence type="inferred from homology"/>
<keyword evidence="5 7" id="KW-1133">Transmembrane helix</keyword>
<evidence type="ECO:0000313" key="9">
    <source>
        <dbReference type="EMBL" id="PVU93515.1"/>
    </source>
</evidence>
<evidence type="ECO:0000259" key="8">
    <source>
        <dbReference type="PROSITE" id="PS50850"/>
    </source>
</evidence>
<dbReference type="STRING" id="133385.A0A2T9YMD9"/>
<name>A0A2T9YMD9_9FUNG</name>
<evidence type="ECO:0000256" key="1">
    <source>
        <dbReference type="ARBA" id="ARBA00004141"/>
    </source>
</evidence>
<evidence type="ECO:0000256" key="5">
    <source>
        <dbReference type="ARBA" id="ARBA00022989"/>
    </source>
</evidence>
<comment type="caution">
    <text evidence="9">The sequence shown here is derived from an EMBL/GenBank/DDBJ whole genome shotgun (WGS) entry which is preliminary data.</text>
</comment>
<evidence type="ECO:0000256" key="7">
    <source>
        <dbReference type="SAM" id="Phobius"/>
    </source>
</evidence>
<dbReference type="AlphaFoldDB" id="A0A2T9YMD9"/>
<organism evidence="9 10">
    <name type="scientific">Smittium simulii</name>
    <dbReference type="NCBI Taxonomy" id="133385"/>
    <lineage>
        <taxon>Eukaryota</taxon>
        <taxon>Fungi</taxon>
        <taxon>Fungi incertae sedis</taxon>
        <taxon>Zoopagomycota</taxon>
        <taxon>Kickxellomycotina</taxon>
        <taxon>Harpellomycetes</taxon>
        <taxon>Harpellales</taxon>
        <taxon>Legeriomycetaceae</taxon>
        <taxon>Smittium</taxon>
    </lineage>
</organism>
<gene>
    <name evidence="9" type="ORF">BB561_003235</name>
</gene>
<dbReference type="InterPro" id="IPR045263">
    <property type="entry name" value="GLUT"/>
</dbReference>
<protein>
    <recommendedName>
        <fullName evidence="8">Major facilitator superfamily (MFS) profile domain-containing protein</fullName>
    </recommendedName>
</protein>
<dbReference type="PANTHER" id="PTHR23503:SF8">
    <property type="entry name" value="FACILITATED GLUCOSE TRANSPORTER PROTEIN 1"/>
    <property type="match status" value="1"/>
</dbReference>
<dbReference type="PROSITE" id="PS00216">
    <property type="entry name" value="SUGAR_TRANSPORT_1"/>
    <property type="match status" value="1"/>
</dbReference>
<dbReference type="Proteomes" id="UP000245383">
    <property type="component" value="Unassembled WGS sequence"/>
</dbReference>
<dbReference type="PROSITE" id="PS00217">
    <property type="entry name" value="SUGAR_TRANSPORT_2"/>
    <property type="match status" value="1"/>
</dbReference>